<dbReference type="Proteomes" id="UP000664658">
    <property type="component" value="Unassembled WGS sequence"/>
</dbReference>
<dbReference type="PANTHER" id="PTHR43522:SF2">
    <property type="entry name" value="TRANSKETOLASE 1-RELATED"/>
    <property type="match status" value="1"/>
</dbReference>
<dbReference type="AlphaFoldDB" id="A0A8I1WA23"/>
<evidence type="ECO:0000256" key="3">
    <source>
        <dbReference type="ARBA" id="ARBA00022723"/>
    </source>
</evidence>
<dbReference type="Pfam" id="PF00456">
    <property type="entry name" value="Transketolase_N"/>
    <property type="match status" value="1"/>
</dbReference>
<dbReference type="GO" id="GO:0006098">
    <property type="term" value="P:pentose-phosphate shunt"/>
    <property type="evidence" value="ECO:0007669"/>
    <property type="project" value="TreeGrafter"/>
</dbReference>
<sequence length="132" mass="14288">MPSRKDLANAIRVLSMDALQKANSGHPGAPMGMADIAEVLCRDFLKHNPSNPAWADRDRFVLSNGPGSMLIYSLLHLTGYDLSIDDLTQFPQLHSRTPRPPEYGYAPGVETTTRPLGQGIPTAVGMAMAEKA</sequence>
<evidence type="ECO:0000256" key="4">
    <source>
        <dbReference type="ARBA" id="ARBA00023052"/>
    </source>
</evidence>
<dbReference type="InterPro" id="IPR033247">
    <property type="entry name" value="Transketolase_fam"/>
</dbReference>
<reference evidence="6" key="1">
    <citation type="submission" date="2021-03" db="EMBL/GenBank/DDBJ databases">
        <title>Plesiomonas shigelloides zfcc0051, isolated from zebrafish feces.</title>
        <authorList>
            <person name="Vanderhoek Z."/>
            <person name="Gaulke C."/>
        </authorList>
    </citation>
    <scope>NUCLEOTIDE SEQUENCE</scope>
    <source>
        <strain evidence="6">Zfcc0051</strain>
    </source>
</reference>
<dbReference type="InterPro" id="IPR029061">
    <property type="entry name" value="THDP-binding"/>
</dbReference>
<gene>
    <name evidence="6" type="ORF">J2R62_18385</name>
</gene>
<evidence type="ECO:0000313" key="7">
    <source>
        <dbReference type="Proteomes" id="UP000664658"/>
    </source>
</evidence>
<keyword evidence="3" id="KW-0479">Metal-binding</keyword>
<dbReference type="EMBL" id="JAFNAA010000293">
    <property type="protein sequence ID" value="MBO1110088.1"/>
    <property type="molecule type" value="Genomic_DNA"/>
</dbReference>
<evidence type="ECO:0000256" key="2">
    <source>
        <dbReference type="ARBA" id="ARBA00022679"/>
    </source>
</evidence>
<name>A0A8I1WA23_PLESH</name>
<dbReference type="InterPro" id="IPR049557">
    <property type="entry name" value="Transketolase_CS"/>
</dbReference>
<dbReference type="Gene3D" id="3.40.50.970">
    <property type="match status" value="1"/>
</dbReference>
<dbReference type="InterPro" id="IPR005474">
    <property type="entry name" value="Transketolase_N"/>
</dbReference>
<protein>
    <submittedName>
        <fullName evidence="6">Transketolase</fullName>
        <ecNumber evidence="6">2.2.1.1</ecNumber>
    </submittedName>
</protein>
<feature type="domain" description="Transketolase N-terminal" evidence="5">
    <location>
        <begin position="4"/>
        <end position="131"/>
    </location>
</feature>
<feature type="non-terminal residue" evidence="6">
    <location>
        <position position="132"/>
    </location>
</feature>
<keyword evidence="2 6" id="KW-0808">Transferase</keyword>
<proteinExistence type="predicted"/>
<evidence type="ECO:0000313" key="6">
    <source>
        <dbReference type="EMBL" id="MBO1110088.1"/>
    </source>
</evidence>
<keyword evidence="4" id="KW-0786">Thiamine pyrophosphate</keyword>
<dbReference type="GO" id="GO:0005829">
    <property type="term" value="C:cytosol"/>
    <property type="evidence" value="ECO:0007669"/>
    <property type="project" value="TreeGrafter"/>
</dbReference>
<dbReference type="EC" id="2.2.1.1" evidence="6"/>
<evidence type="ECO:0000259" key="5">
    <source>
        <dbReference type="Pfam" id="PF00456"/>
    </source>
</evidence>
<dbReference type="PANTHER" id="PTHR43522">
    <property type="entry name" value="TRANSKETOLASE"/>
    <property type="match status" value="1"/>
</dbReference>
<dbReference type="GO" id="GO:0046872">
    <property type="term" value="F:metal ion binding"/>
    <property type="evidence" value="ECO:0007669"/>
    <property type="project" value="UniProtKB-KW"/>
</dbReference>
<dbReference type="PROSITE" id="PS00801">
    <property type="entry name" value="TRANSKETOLASE_1"/>
    <property type="match status" value="1"/>
</dbReference>
<organism evidence="6 7">
    <name type="scientific">Plesiomonas shigelloides</name>
    <name type="common">Aeromonas shigelloides</name>
    <dbReference type="NCBI Taxonomy" id="703"/>
    <lineage>
        <taxon>Bacteria</taxon>
        <taxon>Pseudomonadati</taxon>
        <taxon>Pseudomonadota</taxon>
        <taxon>Gammaproteobacteria</taxon>
        <taxon>Enterobacterales</taxon>
        <taxon>Enterobacteriaceae</taxon>
        <taxon>Plesiomonas</taxon>
    </lineage>
</organism>
<evidence type="ECO:0000256" key="1">
    <source>
        <dbReference type="ARBA" id="ARBA00001964"/>
    </source>
</evidence>
<comment type="caution">
    <text evidence="6">The sequence shown here is derived from an EMBL/GenBank/DDBJ whole genome shotgun (WGS) entry which is preliminary data.</text>
</comment>
<dbReference type="SUPFAM" id="SSF52518">
    <property type="entry name" value="Thiamin diphosphate-binding fold (THDP-binding)"/>
    <property type="match status" value="1"/>
</dbReference>
<accession>A0A8I1WA23</accession>
<comment type="cofactor">
    <cofactor evidence="1">
        <name>thiamine diphosphate</name>
        <dbReference type="ChEBI" id="CHEBI:58937"/>
    </cofactor>
</comment>
<dbReference type="GO" id="GO:0004802">
    <property type="term" value="F:transketolase activity"/>
    <property type="evidence" value="ECO:0007669"/>
    <property type="project" value="UniProtKB-EC"/>
</dbReference>